<keyword evidence="3" id="KW-1185">Reference proteome</keyword>
<accession>A0A422QBX4</accession>
<dbReference type="EMBL" id="MKKU01000005">
    <property type="protein sequence ID" value="RNF27480.1"/>
    <property type="molecule type" value="Genomic_DNA"/>
</dbReference>
<dbReference type="GeneID" id="40313893"/>
<protein>
    <submittedName>
        <fullName evidence="2">Uncharacterized protein</fullName>
    </submittedName>
</protein>
<comment type="caution">
    <text evidence="2">The sequence shown here is derived from an EMBL/GenBank/DDBJ whole genome shotgun (WGS) entry which is preliminary data.</text>
</comment>
<feature type="region of interest" description="Disordered" evidence="1">
    <location>
        <begin position="432"/>
        <end position="465"/>
    </location>
</feature>
<proteinExistence type="predicted"/>
<dbReference type="RefSeq" id="XP_029232686.1">
    <property type="nucleotide sequence ID" value="XM_029367226.1"/>
</dbReference>
<feature type="compositionally biased region" description="Polar residues" evidence="1">
    <location>
        <begin position="454"/>
        <end position="465"/>
    </location>
</feature>
<feature type="compositionally biased region" description="Low complexity" evidence="1">
    <location>
        <begin position="638"/>
        <end position="648"/>
    </location>
</feature>
<feature type="region of interest" description="Disordered" evidence="1">
    <location>
        <begin position="497"/>
        <end position="517"/>
    </location>
</feature>
<evidence type="ECO:0000256" key="1">
    <source>
        <dbReference type="SAM" id="MobiDB-lite"/>
    </source>
</evidence>
<gene>
    <name evidence="2" type="ORF">Tco025E_00282</name>
</gene>
<dbReference type="Proteomes" id="UP000284403">
    <property type="component" value="Unassembled WGS sequence"/>
</dbReference>
<organism evidence="2 3">
    <name type="scientific">Trypanosoma conorhini</name>
    <dbReference type="NCBI Taxonomy" id="83891"/>
    <lineage>
        <taxon>Eukaryota</taxon>
        <taxon>Discoba</taxon>
        <taxon>Euglenozoa</taxon>
        <taxon>Kinetoplastea</taxon>
        <taxon>Metakinetoplastina</taxon>
        <taxon>Trypanosomatida</taxon>
        <taxon>Trypanosomatidae</taxon>
        <taxon>Trypanosoma</taxon>
    </lineage>
</organism>
<dbReference type="OrthoDB" id="273568at2759"/>
<feature type="region of interest" description="Disordered" evidence="1">
    <location>
        <begin position="1"/>
        <end position="24"/>
    </location>
</feature>
<reference evidence="2 3" key="1">
    <citation type="journal article" date="2018" name="BMC Genomics">
        <title>Genomic comparison of Trypanosoma conorhini and Trypanosoma rangeli to Trypanosoma cruzi strains of high and low virulence.</title>
        <authorList>
            <person name="Bradwell K.R."/>
            <person name="Koparde V.N."/>
            <person name="Matveyev A.V."/>
            <person name="Serrano M.G."/>
            <person name="Alves J.M."/>
            <person name="Parikh H."/>
            <person name="Huang B."/>
            <person name="Lee V."/>
            <person name="Espinosa-Alvarez O."/>
            <person name="Ortiz P.A."/>
            <person name="Costa-Martins A.G."/>
            <person name="Teixeira M.M."/>
            <person name="Buck G.A."/>
        </authorList>
    </citation>
    <scope>NUCLEOTIDE SEQUENCE [LARGE SCALE GENOMIC DNA]</scope>
    <source>
        <strain evidence="2 3">025E</strain>
    </source>
</reference>
<sequence length="1336" mass="146151">MARSSTKPAPAPMAPRGVRGAGSNYPTFSGAAAEEFKLRSAANKAVNGARGPSAQGGGPQAAARRSACFSARSDFNFSHQALLGSCWEMRDVESLSTFLARSVMRNVPKTVHKVVLSSSSGLGSLQREGKSSSAFFTSAAASTISLPTFVGGHTSPSTCAGGSSGSSKRGVQKHSHWISLIQLQPRGPKQWDAFSVPNPGGGGVRRYDRAPFGSTPGEEVAAPCKCMGGCGCLPQLFCSRRKKERRGHFLHSHLRYNVDYTCAGQKDKSAFMLKTQTSDDKNNAFLKKHGLWQKLGTRLRRWDRVDVFSPNVQSLLLAAAKAQTESATTLLGPLLGGYSPLLGGDASFAAGGAFLHAKETAEPVLLGEGVPSAPPRNSVESAEPPPRFPENSLYCHCFALPTNYLQELQAAVESVQVTALTPVASTQDMETALGGFAGPTNGAPLQAPSAYHGSDNQGSADCKASTSTVAAHAPAKRFGPALTETDLPQLEVDALEPASAGGQEPQPPPFQADAGNSVTTAPALSLSLQSSLPTTILSSVIVSAFELSIDPTNGRPSDYCRLKVQYSETKAHSRHKFGEGVATSVMYGGVLVVECTSHAAVHELEKALKRQQWRGEKRSLGVWRGRSQMLRGQGNAGGRRSAQRARSSTHSIPVVRGGEDTRCGGCVPSDDPGQLGWYRVVYCMGGERGSSWASDSNVGRQPRAFDTVSEHTGHPALTPWLELKKVVALAASWARRLLSDPKLVEPISVYVQRFSGILLSLDLISDWKDQLQQLITDSEEEKELTPATRDTCATRELDFLREEDPRMASPFAMADYTPSVPSVRNTCRPLAPSLVGGARRSASLSSKIESIHQTLFSETRDSVSKTRPIESQHKQLRAKMHWGVVAGSAEKSNSNQENEVPSEDDDNEALWEMCMMEATALEAELAEVMDASQEAEDELSALGGNIHTLKRAFLPSTEMHRLEVLCTYLETAIYEPEEVPEQYACIEGPDWFPCLAAVLTNPRNSLRGINILSPVEYAALPQLGMLAGLFFHECAMKSLSKLRLRCDVFEYFDYLHPELHKTKSWNPLRQWWEALCGVPSREECARVCELVSLLQCRECRSSRCPPFILTRRQLREVLFTLLGSVVENNQQPHFTLQLTDRGNYRSLRQTWKKHGLFSGLRNIMKCCTVADEINARYRFELHRTKDWIRNNNSLPPQKRDCFWTSMPSFGAMGGNPEAIERALAEAERRPYCLLLRHKHPASSSSESFSFWREDSACERCDSGRASASDWRWTYGLESVGTQRIVTTEFEFDACYHAHFIAGEMHNFVDRCNTQKSSGMSSKGGEVVAKKLVTLLI</sequence>
<feature type="region of interest" description="Disordered" evidence="1">
    <location>
        <begin position="366"/>
        <end position="386"/>
    </location>
</feature>
<name>A0A422QBX4_9TRYP</name>
<evidence type="ECO:0000313" key="3">
    <source>
        <dbReference type="Proteomes" id="UP000284403"/>
    </source>
</evidence>
<feature type="region of interest" description="Disordered" evidence="1">
    <location>
        <begin position="630"/>
        <end position="654"/>
    </location>
</feature>
<evidence type="ECO:0000313" key="2">
    <source>
        <dbReference type="EMBL" id="RNF27480.1"/>
    </source>
</evidence>